<accession>A0A2G5GKR2</accession>
<sequence length="163" mass="17755">MENAGAPHLQHPGLIAHRRNFGTAACRLSVQTWLQITLELMRMASDLLIIEGYSATGTILDLSVSNSGAGQRCTPTALSPKCDTRRHDGGSRVMHTLDRDVGARWTSVRKVLAVGRFEKRFTRRQAASVSWLRGETGGGVKVVGVGVLFLVDLRCDAVVSSRR</sequence>
<evidence type="ECO:0000313" key="1">
    <source>
        <dbReference type="EMBL" id="PIA80867.1"/>
    </source>
</evidence>
<gene>
    <name evidence="1" type="ORF">CB0940_12224</name>
</gene>
<protein>
    <submittedName>
        <fullName evidence="1">Uncharacterized protein</fullName>
    </submittedName>
</protein>
<comment type="caution">
    <text evidence="1">The sequence shown here is derived from an EMBL/GenBank/DDBJ whole genome shotgun (WGS) entry which is preliminary data.</text>
</comment>
<dbReference type="AlphaFoldDB" id="A0A2G5GKR2"/>
<evidence type="ECO:0000313" key="2">
    <source>
        <dbReference type="Proteomes" id="UP000230605"/>
    </source>
</evidence>
<organism evidence="1 2">
    <name type="scientific">Cercospora beticola</name>
    <name type="common">Sugarbeet leaf spot fungus</name>
    <dbReference type="NCBI Taxonomy" id="122368"/>
    <lineage>
        <taxon>Eukaryota</taxon>
        <taxon>Fungi</taxon>
        <taxon>Dikarya</taxon>
        <taxon>Ascomycota</taxon>
        <taxon>Pezizomycotina</taxon>
        <taxon>Dothideomycetes</taxon>
        <taxon>Dothideomycetidae</taxon>
        <taxon>Mycosphaerellales</taxon>
        <taxon>Mycosphaerellaceae</taxon>
        <taxon>Cercospora</taxon>
    </lineage>
</organism>
<proteinExistence type="predicted"/>
<name>A0A2G5GKR2_CERBT</name>
<dbReference type="Proteomes" id="UP000230605">
    <property type="component" value="Unassembled WGS sequence"/>
</dbReference>
<dbReference type="EMBL" id="LKMD01000238">
    <property type="protein sequence ID" value="PIA80867.1"/>
    <property type="molecule type" value="Genomic_DNA"/>
</dbReference>
<reference evidence="1 2" key="1">
    <citation type="submission" date="2015-10" db="EMBL/GenBank/DDBJ databases">
        <title>The cercosporin biosynthetic gene cluster was horizontally transferred to several fungal lineages and shown to be expanded in Cercospora beticola based on microsynteny with recipient genomes.</title>
        <authorList>
            <person name="De Jonge R."/>
            <person name="Ebert M.K."/>
            <person name="Suttle J.C."/>
            <person name="Jurick Ii W.M."/>
            <person name="Secor G.A."/>
            <person name="Thomma B.P."/>
            <person name="Van De Peer Y."/>
            <person name="Bolton M.D."/>
        </authorList>
    </citation>
    <scope>NUCLEOTIDE SEQUENCE [LARGE SCALE GENOMIC DNA]</scope>
    <source>
        <strain evidence="1 2">09-40</strain>
    </source>
</reference>